<name>A0ACB7Z4W2_9ERIC</name>
<dbReference type="Proteomes" id="UP000828048">
    <property type="component" value="Chromosome 4"/>
</dbReference>
<accession>A0ACB7Z4W2</accession>
<dbReference type="EMBL" id="CM037154">
    <property type="protein sequence ID" value="KAH7860904.1"/>
    <property type="molecule type" value="Genomic_DNA"/>
</dbReference>
<organism evidence="1 2">
    <name type="scientific">Vaccinium darrowii</name>
    <dbReference type="NCBI Taxonomy" id="229202"/>
    <lineage>
        <taxon>Eukaryota</taxon>
        <taxon>Viridiplantae</taxon>
        <taxon>Streptophyta</taxon>
        <taxon>Embryophyta</taxon>
        <taxon>Tracheophyta</taxon>
        <taxon>Spermatophyta</taxon>
        <taxon>Magnoliopsida</taxon>
        <taxon>eudicotyledons</taxon>
        <taxon>Gunneridae</taxon>
        <taxon>Pentapetalae</taxon>
        <taxon>asterids</taxon>
        <taxon>Ericales</taxon>
        <taxon>Ericaceae</taxon>
        <taxon>Vaccinioideae</taxon>
        <taxon>Vaccinieae</taxon>
        <taxon>Vaccinium</taxon>
    </lineage>
</organism>
<sequence>MEIDSSPISKCSKEHQIIYQEWFNYADLDGDGRITGTDALKFFAMSNLPREDLKQVWAMADSKRQGFLGIKEFIAAMQLVSLAQGGYSLTNDILSSQVVSGDLAPPRMENLDALLAKKKKKKKGVHKTSDPEQNGSSQLQLSPSAHWFTSSKSAKKVPLSSVTSIIDGLKKLYVQKLKPLEVTYHYNDFVSPLLTNSDFDAKPMVMLLGQYSTGKTTFLKHLLKNSYPGAHIGPEPTTDRFVVVMNGPDNRSIPGNTVAVQADMPFSGLTTFGTAFLSKFECSQMPHPLLEHITFVDTPGVLSGEKQRTQRSYDFTGVTSWFASKCDLILLLFDPHKLDISDEFKRVITSLRGHDDKIRVVLNKADQVDTQQLMRIYGALMWSLGKVLNTPEVMRVYIGSFNDKPINEDVAGPLGKELFEREQDDLLSDLKDIPKKACDRRINEFVKRARAAKIHAYIISHLKKEMPAMMGKTKAQQKLIDNLADEFAKIQKEHHLPAGDFPNVDQFREVLSGYNFDKFEKLKSQKIQAVDDLFQTKCNRAVTPLEFDKNRKISQSRKMLPQRMKKAITENPKKLSNLIDLVNLPSTLRDFLGQSQISRLGCFMRVWSYIKVNNLQDPNNKNVVNCDDKLRSILLGKPQVELAELPTLIKLHFPKEPK</sequence>
<proteinExistence type="predicted"/>
<evidence type="ECO:0000313" key="1">
    <source>
        <dbReference type="EMBL" id="KAH7860904.1"/>
    </source>
</evidence>
<reference evidence="1 2" key="1">
    <citation type="journal article" date="2021" name="Hortic Res">
        <title>High-quality reference genome and annotation aids understanding of berry development for evergreen blueberry (Vaccinium darrowii).</title>
        <authorList>
            <person name="Yu J."/>
            <person name="Hulse-Kemp A.M."/>
            <person name="Babiker E."/>
            <person name="Staton M."/>
        </authorList>
    </citation>
    <scope>NUCLEOTIDE SEQUENCE [LARGE SCALE GENOMIC DNA]</scope>
    <source>
        <strain evidence="2">cv. NJ 8807/NJ 8810</strain>
        <tissue evidence="1">Young leaf</tissue>
    </source>
</reference>
<comment type="caution">
    <text evidence="1">The sequence shown here is derived from an EMBL/GenBank/DDBJ whole genome shotgun (WGS) entry which is preliminary data.</text>
</comment>
<gene>
    <name evidence="1" type="ORF">Vadar_019354</name>
</gene>
<protein>
    <submittedName>
        <fullName evidence="1">Uncharacterized protein</fullName>
    </submittedName>
</protein>
<keyword evidence="2" id="KW-1185">Reference proteome</keyword>
<evidence type="ECO:0000313" key="2">
    <source>
        <dbReference type="Proteomes" id="UP000828048"/>
    </source>
</evidence>